<feature type="chain" id="PRO_5018641278" evidence="4">
    <location>
        <begin position="26"/>
        <end position="185"/>
    </location>
</feature>
<protein>
    <submittedName>
        <fullName evidence="5">Uncharacterized protein</fullName>
    </submittedName>
</protein>
<evidence type="ECO:0000256" key="1">
    <source>
        <dbReference type="ARBA" id="ARBA00009091"/>
    </source>
</evidence>
<dbReference type="EMBL" id="RQTK01001919">
    <property type="protein sequence ID" value="RUS68927.1"/>
    <property type="molecule type" value="Genomic_DNA"/>
</dbReference>
<gene>
    <name evidence="5" type="ORF">EGW08_023312</name>
</gene>
<comment type="caution">
    <text evidence="5">The sequence shown here is derived from an EMBL/GenBank/DDBJ whole genome shotgun (WGS) entry which is preliminary data.</text>
</comment>
<dbReference type="Gene3D" id="3.30.910.20">
    <property type="entry name" value="Skp domain"/>
    <property type="match status" value="1"/>
</dbReference>
<reference evidence="5 6" key="1">
    <citation type="submission" date="2019-01" db="EMBL/GenBank/DDBJ databases">
        <title>A draft genome assembly of the solar-powered sea slug Elysia chlorotica.</title>
        <authorList>
            <person name="Cai H."/>
            <person name="Li Q."/>
            <person name="Fang X."/>
            <person name="Li J."/>
            <person name="Curtis N.E."/>
            <person name="Altenburger A."/>
            <person name="Shibata T."/>
            <person name="Feng M."/>
            <person name="Maeda T."/>
            <person name="Schwartz J.A."/>
            <person name="Shigenobu S."/>
            <person name="Lundholm N."/>
            <person name="Nishiyama T."/>
            <person name="Yang H."/>
            <person name="Hasebe M."/>
            <person name="Li S."/>
            <person name="Pierce S.K."/>
            <person name="Wang J."/>
        </authorList>
    </citation>
    <scope>NUCLEOTIDE SEQUENCE [LARGE SCALE GENOMIC DNA]</scope>
    <source>
        <strain evidence="5">EC2010</strain>
        <tissue evidence="5">Whole organism of an adult</tissue>
    </source>
</reference>
<dbReference type="SUPFAM" id="SSF111384">
    <property type="entry name" value="OmpH-like"/>
    <property type="match status" value="1"/>
</dbReference>
<evidence type="ECO:0000313" key="6">
    <source>
        <dbReference type="Proteomes" id="UP000271974"/>
    </source>
</evidence>
<dbReference type="InterPro" id="IPR024930">
    <property type="entry name" value="Skp_dom_sf"/>
</dbReference>
<organism evidence="5 6">
    <name type="scientific">Elysia chlorotica</name>
    <name type="common">Eastern emerald elysia</name>
    <name type="synonym">Sea slug</name>
    <dbReference type="NCBI Taxonomy" id="188477"/>
    <lineage>
        <taxon>Eukaryota</taxon>
        <taxon>Metazoa</taxon>
        <taxon>Spiralia</taxon>
        <taxon>Lophotrochozoa</taxon>
        <taxon>Mollusca</taxon>
        <taxon>Gastropoda</taxon>
        <taxon>Heterobranchia</taxon>
        <taxon>Euthyneura</taxon>
        <taxon>Panpulmonata</taxon>
        <taxon>Sacoglossa</taxon>
        <taxon>Placobranchoidea</taxon>
        <taxon>Plakobranchidae</taxon>
        <taxon>Elysia</taxon>
    </lineage>
</organism>
<dbReference type="GO" id="GO:0050821">
    <property type="term" value="P:protein stabilization"/>
    <property type="evidence" value="ECO:0007669"/>
    <property type="project" value="TreeGrafter"/>
</dbReference>
<dbReference type="InterPro" id="IPR005632">
    <property type="entry name" value="Chaperone_Skp"/>
</dbReference>
<keyword evidence="6" id="KW-1185">Reference proteome</keyword>
<feature type="signal peptide" evidence="4">
    <location>
        <begin position="1"/>
        <end position="25"/>
    </location>
</feature>
<dbReference type="AlphaFoldDB" id="A0A3S1B0K2"/>
<dbReference type="SMART" id="SM00935">
    <property type="entry name" value="OmpH"/>
    <property type="match status" value="1"/>
</dbReference>
<evidence type="ECO:0000256" key="4">
    <source>
        <dbReference type="SAM" id="SignalP"/>
    </source>
</evidence>
<evidence type="ECO:0000256" key="2">
    <source>
        <dbReference type="ARBA" id="ARBA00022729"/>
    </source>
</evidence>
<proteinExistence type="inferred from homology"/>
<feature type="compositionally biased region" description="Basic and acidic residues" evidence="3">
    <location>
        <begin position="74"/>
        <end position="98"/>
    </location>
</feature>
<name>A0A3S1B0K2_ELYCH</name>
<dbReference type="GO" id="GO:0051082">
    <property type="term" value="F:unfolded protein binding"/>
    <property type="evidence" value="ECO:0007669"/>
    <property type="project" value="InterPro"/>
</dbReference>
<keyword evidence="2 4" id="KW-0732">Signal</keyword>
<dbReference type="Proteomes" id="UP000271974">
    <property type="component" value="Unassembled WGS sequence"/>
</dbReference>
<feature type="region of interest" description="Disordered" evidence="3">
    <location>
        <begin position="74"/>
        <end position="114"/>
    </location>
</feature>
<evidence type="ECO:0000313" key="5">
    <source>
        <dbReference type="EMBL" id="RUS68927.1"/>
    </source>
</evidence>
<comment type="similarity">
    <text evidence="1">Belongs to the Skp family.</text>
</comment>
<accession>A0A3S1B0K2</accession>
<evidence type="ECO:0000256" key="3">
    <source>
        <dbReference type="SAM" id="MobiDB-lite"/>
    </source>
</evidence>
<dbReference type="PANTHER" id="PTHR35089:SF1">
    <property type="entry name" value="CHAPERONE PROTEIN SKP"/>
    <property type="match status" value="1"/>
</dbReference>
<dbReference type="PANTHER" id="PTHR35089">
    <property type="entry name" value="CHAPERONE PROTEIN SKP"/>
    <property type="match status" value="1"/>
</dbReference>
<sequence>MKKTIIGSVIAGGLMLSSTAAMAAGVGFANVQDIFNTSPLGKAKVTADEQELKPQMKKLRDNITALQQKVNAYTDEKDAAAADEAKKDDKDDKDDKDATAAVAAESKDKEQAQADLQAAMTEYQSLMNQVQKMASDDSDAFRDSLEKASAEVAKDKKLDAILPSEMSLYNVDSIDVTKDIIAKMK</sequence>
<dbReference type="Pfam" id="PF03938">
    <property type="entry name" value="OmpH"/>
    <property type="match status" value="1"/>
</dbReference>
<dbReference type="GO" id="GO:0005829">
    <property type="term" value="C:cytosol"/>
    <property type="evidence" value="ECO:0007669"/>
    <property type="project" value="TreeGrafter"/>
</dbReference>